<dbReference type="EMBL" id="JABSTU010005573">
    <property type="protein sequence ID" value="KAH7942622.1"/>
    <property type="molecule type" value="Genomic_DNA"/>
</dbReference>
<dbReference type="AlphaFoldDB" id="A0A9J6CWS1"/>
<protein>
    <submittedName>
        <fullName evidence="2">Uncharacterized protein</fullName>
    </submittedName>
</protein>
<accession>A0A9J6CWS1</accession>
<keyword evidence="3" id="KW-1185">Reference proteome</keyword>
<feature type="compositionally biased region" description="Polar residues" evidence="1">
    <location>
        <begin position="53"/>
        <end position="78"/>
    </location>
</feature>
<organism evidence="2 3">
    <name type="scientific">Rhipicephalus microplus</name>
    <name type="common">Cattle tick</name>
    <name type="synonym">Boophilus microplus</name>
    <dbReference type="NCBI Taxonomy" id="6941"/>
    <lineage>
        <taxon>Eukaryota</taxon>
        <taxon>Metazoa</taxon>
        <taxon>Ecdysozoa</taxon>
        <taxon>Arthropoda</taxon>
        <taxon>Chelicerata</taxon>
        <taxon>Arachnida</taxon>
        <taxon>Acari</taxon>
        <taxon>Parasitiformes</taxon>
        <taxon>Ixodida</taxon>
        <taxon>Ixodoidea</taxon>
        <taxon>Ixodidae</taxon>
        <taxon>Rhipicephalinae</taxon>
        <taxon>Rhipicephalus</taxon>
        <taxon>Boophilus</taxon>
    </lineage>
</organism>
<feature type="region of interest" description="Disordered" evidence="1">
    <location>
        <begin position="38"/>
        <end position="170"/>
    </location>
</feature>
<evidence type="ECO:0000256" key="1">
    <source>
        <dbReference type="SAM" id="MobiDB-lite"/>
    </source>
</evidence>
<reference evidence="2" key="1">
    <citation type="journal article" date="2020" name="Cell">
        <title>Large-Scale Comparative Analyses of Tick Genomes Elucidate Their Genetic Diversity and Vector Capacities.</title>
        <authorList>
            <consortium name="Tick Genome and Microbiome Consortium (TIGMIC)"/>
            <person name="Jia N."/>
            <person name="Wang J."/>
            <person name="Shi W."/>
            <person name="Du L."/>
            <person name="Sun Y."/>
            <person name="Zhan W."/>
            <person name="Jiang J.F."/>
            <person name="Wang Q."/>
            <person name="Zhang B."/>
            <person name="Ji P."/>
            <person name="Bell-Sakyi L."/>
            <person name="Cui X.M."/>
            <person name="Yuan T.T."/>
            <person name="Jiang B.G."/>
            <person name="Yang W.F."/>
            <person name="Lam T.T."/>
            <person name="Chang Q.C."/>
            <person name="Ding S.J."/>
            <person name="Wang X.J."/>
            <person name="Zhu J.G."/>
            <person name="Ruan X.D."/>
            <person name="Zhao L."/>
            <person name="Wei J.T."/>
            <person name="Ye R.Z."/>
            <person name="Que T.C."/>
            <person name="Du C.H."/>
            <person name="Zhou Y.H."/>
            <person name="Cheng J.X."/>
            <person name="Dai P.F."/>
            <person name="Guo W.B."/>
            <person name="Han X.H."/>
            <person name="Huang E.J."/>
            <person name="Li L.F."/>
            <person name="Wei W."/>
            <person name="Gao Y.C."/>
            <person name="Liu J.Z."/>
            <person name="Shao H.Z."/>
            <person name="Wang X."/>
            <person name="Wang C.C."/>
            <person name="Yang T.C."/>
            <person name="Huo Q.B."/>
            <person name="Li W."/>
            <person name="Chen H.Y."/>
            <person name="Chen S.E."/>
            <person name="Zhou L.G."/>
            <person name="Ni X.B."/>
            <person name="Tian J.H."/>
            <person name="Sheng Y."/>
            <person name="Liu T."/>
            <person name="Pan Y.S."/>
            <person name="Xia L.Y."/>
            <person name="Li J."/>
            <person name="Zhao F."/>
            <person name="Cao W.C."/>
        </authorList>
    </citation>
    <scope>NUCLEOTIDE SEQUENCE</scope>
    <source>
        <strain evidence="2">Rmic-2018</strain>
    </source>
</reference>
<gene>
    <name evidence="2" type="ORF">HPB51_028697</name>
</gene>
<evidence type="ECO:0000313" key="3">
    <source>
        <dbReference type="Proteomes" id="UP000821866"/>
    </source>
</evidence>
<dbReference type="Proteomes" id="UP000821866">
    <property type="component" value="Unassembled WGS sequence"/>
</dbReference>
<proteinExistence type="predicted"/>
<feature type="compositionally biased region" description="Basic residues" evidence="1">
    <location>
        <begin position="80"/>
        <end position="97"/>
    </location>
</feature>
<name>A0A9J6CWS1_RHIMP</name>
<reference evidence="2" key="2">
    <citation type="submission" date="2021-09" db="EMBL/GenBank/DDBJ databases">
        <authorList>
            <person name="Jia N."/>
            <person name="Wang J."/>
            <person name="Shi W."/>
            <person name="Du L."/>
            <person name="Sun Y."/>
            <person name="Zhan W."/>
            <person name="Jiang J."/>
            <person name="Wang Q."/>
            <person name="Zhang B."/>
            <person name="Ji P."/>
            <person name="Sakyi L.B."/>
            <person name="Cui X."/>
            <person name="Yuan T."/>
            <person name="Jiang B."/>
            <person name="Yang W."/>
            <person name="Lam T.T.-Y."/>
            <person name="Chang Q."/>
            <person name="Ding S."/>
            <person name="Wang X."/>
            <person name="Zhu J."/>
            <person name="Ruan X."/>
            <person name="Zhao L."/>
            <person name="Wei J."/>
            <person name="Que T."/>
            <person name="Du C."/>
            <person name="Cheng J."/>
            <person name="Dai P."/>
            <person name="Han X."/>
            <person name="Huang E."/>
            <person name="Gao Y."/>
            <person name="Liu J."/>
            <person name="Shao H."/>
            <person name="Ye R."/>
            <person name="Li L."/>
            <person name="Wei W."/>
            <person name="Wang X."/>
            <person name="Wang C."/>
            <person name="Huo Q."/>
            <person name="Li W."/>
            <person name="Guo W."/>
            <person name="Chen H."/>
            <person name="Chen S."/>
            <person name="Zhou L."/>
            <person name="Zhou L."/>
            <person name="Ni X."/>
            <person name="Tian J."/>
            <person name="Zhou Y."/>
            <person name="Sheng Y."/>
            <person name="Liu T."/>
            <person name="Pan Y."/>
            <person name="Xia L."/>
            <person name="Li J."/>
            <person name="Zhao F."/>
            <person name="Cao W."/>
        </authorList>
    </citation>
    <scope>NUCLEOTIDE SEQUENCE</scope>
    <source>
        <strain evidence="2">Rmic-2018</strain>
        <tissue evidence="2">Larvae</tissue>
    </source>
</reference>
<evidence type="ECO:0000313" key="2">
    <source>
        <dbReference type="EMBL" id="KAH7942622.1"/>
    </source>
</evidence>
<sequence length="170" mass="18633">MAMHEPHPGRQCRSVSFDDGKQCVITTDLDPEVDPLKLKTVVGRPPTPRPSRTDVSVTTPEESRVSSRPPNAGFQTGPSAHKRPMAMHQPHPGRRSRSVSFDGNKLRVIPTELDPEVDPLSLKTVVGRPPTPRPSRGDVTVTPPDEHGESSWPPGACSKTSLPEHKVYHH</sequence>
<comment type="caution">
    <text evidence="2">The sequence shown here is derived from an EMBL/GenBank/DDBJ whole genome shotgun (WGS) entry which is preliminary data.</text>
</comment>